<accession>A0A9J5Y865</accession>
<dbReference type="PANTHER" id="PTHR46344">
    <property type="entry name" value="OS02G0202900 PROTEIN"/>
    <property type="match status" value="1"/>
</dbReference>
<dbReference type="EMBL" id="JACXVP010000007">
    <property type="protein sequence ID" value="KAG5596266.1"/>
    <property type="molecule type" value="Genomic_DNA"/>
</dbReference>
<gene>
    <name evidence="3" type="ORF">H5410_037498</name>
</gene>
<dbReference type="AlphaFoldDB" id="A0A9J5Y865"/>
<keyword evidence="4" id="KW-1185">Reference proteome</keyword>
<dbReference type="OrthoDB" id="45365at2759"/>
<evidence type="ECO:0000313" key="3">
    <source>
        <dbReference type="EMBL" id="KAG5596266.1"/>
    </source>
</evidence>
<comment type="caution">
    <text evidence="3">The sequence shown here is derived from an EMBL/GenBank/DDBJ whole genome shotgun (WGS) entry which is preliminary data.</text>
</comment>
<evidence type="ECO:0000256" key="1">
    <source>
        <dbReference type="ARBA" id="ARBA00022441"/>
    </source>
</evidence>
<dbReference type="CDD" id="cd22152">
    <property type="entry name" value="F-box_AtAFR-like"/>
    <property type="match status" value="1"/>
</dbReference>
<evidence type="ECO:0008006" key="5">
    <source>
        <dbReference type="Google" id="ProtNLM"/>
    </source>
</evidence>
<feature type="non-terminal residue" evidence="3">
    <location>
        <position position="473"/>
    </location>
</feature>
<keyword evidence="1" id="KW-0880">Kelch repeat</keyword>
<dbReference type="SMART" id="SM00612">
    <property type="entry name" value="Kelch"/>
    <property type="match status" value="2"/>
</dbReference>
<keyword evidence="2" id="KW-0677">Repeat</keyword>
<name>A0A9J5Y865_SOLCO</name>
<dbReference type="Proteomes" id="UP000824120">
    <property type="component" value="Chromosome 7"/>
</dbReference>
<evidence type="ECO:0000313" key="4">
    <source>
        <dbReference type="Proteomes" id="UP000824120"/>
    </source>
</evidence>
<dbReference type="PANTHER" id="PTHR46344:SF28">
    <property type="entry name" value="F-BOX DOMAIN-CONTAINING PROTEIN"/>
    <property type="match status" value="1"/>
</dbReference>
<dbReference type="Gene3D" id="2.120.10.80">
    <property type="entry name" value="Kelch-type beta propeller"/>
    <property type="match status" value="1"/>
</dbReference>
<proteinExistence type="predicted"/>
<reference evidence="3 4" key="1">
    <citation type="submission" date="2020-09" db="EMBL/GenBank/DDBJ databases">
        <title>De no assembly of potato wild relative species, Solanum commersonii.</title>
        <authorList>
            <person name="Cho K."/>
        </authorList>
    </citation>
    <scope>NUCLEOTIDE SEQUENCE [LARGE SCALE GENOMIC DNA]</scope>
    <source>
        <strain evidence="3">LZ3.2</strain>
        <tissue evidence="3">Leaf</tissue>
    </source>
</reference>
<protein>
    <recommendedName>
        <fullName evidence="5">Kelch repeat-containing F-box family protein</fullName>
    </recommendedName>
</protein>
<dbReference type="InterPro" id="IPR006652">
    <property type="entry name" value="Kelch_1"/>
</dbReference>
<dbReference type="SUPFAM" id="SSF117281">
    <property type="entry name" value="Kelch motif"/>
    <property type="match status" value="1"/>
</dbReference>
<evidence type="ECO:0000256" key="2">
    <source>
        <dbReference type="ARBA" id="ARBA00022737"/>
    </source>
</evidence>
<dbReference type="Pfam" id="PF01344">
    <property type="entry name" value="Kelch_1"/>
    <property type="match status" value="1"/>
</dbReference>
<sequence>KSARRSSWSRQKFDLDAASLQQSIGLAEFHDRFPVSGNFELLESDLINGKCGTCFKPLDDIEVHELGFARNLCFRGTVEVIEKKSKAGILSKSAIASLRQIVGLKETIDQPLIPGLPDDLALRCLAMISHGYHGILETVSRRWRKLFHSAEYSNYKAREGWSGNWLFVLTGASENQWVAYDPEADRWHPLPRIPTSHPDQEHLGFSCACVLNKFLLIGGTYGARDQVIPHQTALTTNEVFQFDPFRKEWRNVASMRTARSHFACSVVSGKVYVAGGRNTSSGGGLALAEVYNPLTDKWEDLPPLPSPQMDCIGLPYDGKFYVLTDLVGLLEHETSVVFDPSDETWLSVNDTWPFSRAMHLGIQVLDGGHICTVVDWGGSSIETRDVDNREWHHRGLIPPVILPDHPRPLEVLIMDLVLRWEESGTGKFNIVKLSTVRVCNPLSLPLRWREIRPMCEPAFGSILGCASMETRSF</sequence>
<dbReference type="InterPro" id="IPR015915">
    <property type="entry name" value="Kelch-typ_b-propeller"/>
</dbReference>
<organism evidence="3 4">
    <name type="scientific">Solanum commersonii</name>
    <name type="common">Commerson's wild potato</name>
    <name type="synonym">Commerson's nightshade</name>
    <dbReference type="NCBI Taxonomy" id="4109"/>
    <lineage>
        <taxon>Eukaryota</taxon>
        <taxon>Viridiplantae</taxon>
        <taxon>Streptophyta</taxon>
        <taxon>Embryophyta</taxon>
        <taxon>Tracheophyta</taxon>
        <taxon>Spermatophyta</taxon>
        <taxon>Magnoliopsida</taxon>
        <taxon>eudicotyledons</taxon>
        <taxon>Gunneridae</taxon>
        <taxon>Pentapetalae</taxon>
        <taxon>asterids</taxon>
        <taxon>lamiids</taxon>
        <taxon>Solanales</taxon>
        <taxon>Solanaceae</taxon>
        <taxon>Solanoideae</taxon>
        <taxon>Solaneae</taxon>
        <taxon>Solanum</taxon>
    </lineage>
</organism>